<feature type="binding site" evidence="6">
    <location>
        <position position="247"/>
    </location>
    <ligand>
        <name>S-adenosyl-L-methionine</name>
        <dbReference type="ChEBI" id="CHEBI:59789"/>
    </ligand>
</feature>
<dbReference type="Gene3D" id="2.40.50.1070">
    <property type="match status" value="1"/>
</dbReference>
<evidence type="ECO:0000313" key="10">
    <source>
        <dbReference type="Proteomes" id="UP000693972"/>
    </source>
</evidence>
<dbReference type="InterPro" id="IPR030390">
    <property type="entry name" value="MeTrfase_TrmA_AS"/>
</dbReference>
<evidence type="ECO:0000256" key="2">
    <source>
        <dbReference type="ARBA" id="ARBA00022603"/>
    </source>
</evidence>
<gene>
    <name evidence="8" type="ORF">KUL25_15540</name>
    <name evidence="9" type="ORF">KUL25_15545</name>
</gene>
<evidence type="ECO:0000256" key="5">
    <source>
        <dbReference type="ARBA" id="ARBA00023014"/>
    </source>
</evidence>
<organism evidence="9">
    <name type="scientific">Gymnodinialimonas phycosphaerae</name>
    <dbReference type="NCBI Taxonomy" id="2841589"/>
    <lineage>
        <taxon>Bacteria</taxon>
        <taxon>Pseudomonadati</taxon>
        <taxon>Pseudomonadota</taxon>
        <taxon>Alphaproteobacteria</taxon>
        <taxon>Rhodobacterales</taxon>
        <taxon>Paracoccaceae</taxon>
        <taxon>Gymnodinialimonas</taxon>
    </lineage>
</organism>
<evidence type="ECO:0000256" key="7">
    <source>
        <dbReference type="PROSITE-ProRule" id="PRU10015"/>
    </source>
</evidence>
<protein>
    <submittedName>
        <fullName evidence="9">Class I SAM-dependent RNA methyltransferase</fullName>
    </submittedName>
</protein>
<feature type="binding site" evidence="6">
    <location>
        <position position="294"/>
    </location>
    <ligand>
        <name>S-adenosyl-L-methionine</name>
        <dbReference type="ChEBI" id="CHEBI:59789"/>
    </ligand>
</feature>
<feature type="active site" description="Nucleophile" evidence="6">
    <location>
        <position position="368"/>
    </location>
</feature>
<keyword evidence="1" id="KW-0479">Metal-binding</keyword>
<dbReference type="PROSITE" id="PS01230">
    <property type="entry name" value="TRMA_1"/>
    <property type="match status" value="1"/>
</dbReference>
<dbReference type="PANTHER" id="PTHR11061">
    <property type="entry name" value="RNA M5U METHYLTRANSFERASE"/>
    <property type="match status" value="1"/>
</dbReference>
<dbReference type="Gene3D" id="3.40.50.150">
    <property type="entry name" value="Vaccinia Virus protein VP39"/>
    <property type="match status" value="1"/>
</dbReference>
<dbReference type="Proteomes" id="UP000693972">
    <property type="component" value="Unassembled WGS sequence"/>
</dbReference>
<dbReference type="RefSeq" id="WP_257893773.1">
    <property type="nucleotide sequence ID" value="NZ_JAIMBW010000001.1"/>
</dbReference>
<dbReference type="EMBL" id="JAIMBW010000001">
    <property type="protein sequence ID" value="MBY4894170.1"/>
    <property type="molecule type" value="Genomic_DNA"/>
</dbReference>
<dbReference type="Pfam" id="PF05958">
    <property type="entry name" value="tRNA_U5-meth_tr"/>
    <property type="match status" value="1"/>
</dbReference>
<dbReference type="PANTHER" id="PTHR11061:SF49">
    <property type="entry name" value="23S RRNA (URACIL(1939)-C(5))-METHYLTRANSFERASE RLMD"/>
    <property type="match status" value="1"/>
</dbReference>
<keyword evidence="1" id="KW-0004">4Fe-4S</keyword>
<comment type="similarity">
    <text evidence="6">Belongs to the class I-like SAM-binding methyltransferase superfamily. RNA M5U methyltransferase family.</text>
</comment>
<feature type="binding site" evidence="6">
    <location>
        <position position="274"/>
    </location>
    <ligand>
        <name>S-adenosyl-L-methionine</name>
        <dbReference type="ChEBI" id="CHEBI:59789"/>
    </ligand>
</feature>
<dbReference type="Gene3D" id="2.40.50.140">
    <property type="entry name" value="Nucleic acid-binding proteins"/>
    <property type="match status" value="1"/>
</dbReference>
<dbReference type="PROSITE" id="PS51687">
    <property type="entry name" value="SAM_MT_RNA_M5U"/>
    <property type="match status" value="1"/>
</dbReference>
<dbReference type="SUPFAM" id="SSF53335">
    <property type="entry name" value="S-adenosyl-L-methionine-dependent methyltransferases"/>
    <property type="match status" value="1"/>
</dbReference>
<feature type="binding site" evidence="6">
    <location>
        <position position="342"/>
    </location>
    <ligand>
        <name>S-adenosyl-L-methionine</name>
        <dbReference type="ChEBI" id="CHEBI:59789"/>
    </ligand>
</feature>
<dbReference type="GO" id="GO:0051539">
    <property type="term" value="F:4 iron, 4 sulfur cluster binding"/>
    <property type="evidence" value="ECO:0007669"/>
    <property type="project" value="UniProtKB-KW"/>
</dbReference>
<dbReference type="InterPro" id="IPR012340">
    <property type="entry name" value="NA-bd_OB-fold"/>
</dbReference>
<proteinExistence type="inferred from homology"/>
<dbReference type="AlphaFoldDB" id="A0A975TU09"/>
<sequence length="415" mass="44078">MTQLTITRLGHHGDGIASDTTGRPIFVPRTLPGEVISGEVDGDRIAAPSVITPSPNRVKAPCPHYKSCGGCSLMHASDDFVAAWKTSVITTALQAHDLPTPLRPIVTSAPRSRRRATLAGTRTKKGAMIGFHARKSGTIVPIRDCFLLEPALLDTIPALEQIVKIGASRSATLGLSVTLTETGIDLHVTGAKPLDGPLRAALPQVQGSFSRLTWSNSEGDEPVYTETPPRLTLGTARVVPPPGTFLQATRDGEAALQAAVAEATQGAKHIADLFCGIGTFALPLAQTTPVHAVEAAPDMIDALDHATRFATGLKPITMEKRDLFRRPLLPDELSKFDAVVIDPPRAGAEAQTIELAKAQVPVIAAVSCNPVTFARDAAVLTNAGYTLDWVQPVDQFRWSPHVELAARFSLAHING</sequence>
<dbReference type="EMBL" id="CP078073">
    <property type="protein sequence ID" value="QXL86851.1"/>
    <property type="molecule type" value="Genomic_DNA"/>
</dbReference>
<dbReference type="InterPro" id="IPR010280">
    <property type="entry name" value="U5_MeTrfase_fam"/>
</dbReference>
<dbReference type="CDD" id="cd02440">
    <property type="entry name" value="AdoMet_MTases"/>
    <property type="match status" value="1"/>
</dbReference>
<keyword evidence="1" id="KW-0408">Iron</keyword>
<keyword evidence="5" id="KW-0411">Iron-sulfur</keyword>
<dbReference type="InterPro" id="IPR029063">
    <property type="entry name" value="SAM-dependent_MTases_sf"/>
</dbReference>
<evidence type="ECO:0000256" key="1">
    <source>
        <dbReference type="ARBA" id="ARBA00022485"/>
    </source>
</evidence>
<evidence type="ECO:0000256" key="3">
    <source>
        <dbReference type="ARBA" id="ARBA00022679"/>
    </source>
</evidence>
<dbReference type="GO" id="GO:0070041">
    <property type="term" value="F:rRNA (uridine-C5-)-methyltransferase activity"/>
    <property type="evidence" value="ECO:0007669"/>
    <property type="project" value="TreeGrafter"/>
</dbReference>
<name>A0A975TU09_9RHOB</name>
<keyword evidence="4 6" id="KW-0949">S-adenosyl-L-methionine</keyword>
<evidence type="ECO:0000256" key="6">
    <source>
        <dbReference type="PROSITE-ProRule" id="PRU01024"/>
    </source>
</evidence>
<evidence type="ECO:0000313" key="8">
    <source>
        <dbReference type="EMBL" id="MBY4894170.1"/>
    </source>
</evidence>
<reference evidence="9 10" key="1">
    <citation type="submission" date="2021-07" db="EMBL/GenBank/DDBJ databases">
        <title>Karlodiniumbacter phycospheric gen. nov., sp. nov., a phycosphere bacterium isolated from karlodinium veneficum.</title>
        <authorList>
            <person name="Peng Y."/>
            <person name="Jiang L."/>
            <person name="Lee J."/>
        </authorList>
    </citation>
    <scope>NUCLEOTIDE SEQUENCE</scope>
    <source>
        <strain evidence="9 10">N5</strain>
    </source>
</reference>
<keyword evidence="10" id="KW-1185">Reference proteome</keyword>
<dbReference type="SUPFAM" id="SSF50249">
    <property type="entry name" value="Nucleic acid-binding proteins"/>
    <property type="match status" value="1"/>
</dbReference>
<keyword evidence="3 6" id="KW-0808">Transferase</keyword>
<dbReference type="GO" id="GO:0070475">
    <property type="term" value="P:rRNA base methylation"/>
    <property type="evidence" value="ECO:0007669"/>
    <property type="project" value="TreeGrafter"/>
</dbReference>
<evidence type="ECO:0000256" key="4">
    <source>
        <dbReference type="ARBA" id="ARBA00022691"/>
    </source>
</evidence>
<evidence type="ECO:0000313" key="9">
    <source>
        <dbReference type="EMBL" id="QXL86851.1"/>
    </source>
</evidence>
<keyword evidence="2 6" id="KW-0489">Methyltransferase</keyword>
<feature type="active site" evidence="7">
    <location>
        <position position="368"/>
    </location>
</feature>
<accession>A0A975TU09</accession>